<sequence>MAALDGCTKFTVSLGAILKPCQLSDRVGLTCPMVVVAPDREMLPLPDTTCPPTGAACAKAVSHSKVNAVTSLRFVALSCPVAVAATAALAPGASPHTSWQRRLIDAWRFMKAT</sequence>
<accession>A0A1J5QE04</accession>
<organism evidence="1">
    <name type="scientific">mine drainage metagenome</name>
    <dbReference type="NCBI Taxonomy" id="410659"/>
    <lineage>
        <taxon>unclassified sequences</taxon>
        <taxon>metagenomes</taxon>
        <taxon>ecological metagenomes</taxon>
    </lineage>
</organism>
<dbReference type="AlphaFoldDB" id="A0A1J5QE04"/>
<proteinExistence type="predicted"/>
<protein>
    <submittedName>
        <fullName evidence="1">Uncharacterized protein</fullName>
    </submittedName>
</protein>
<name>A0A1J5QE04_9ZZZZ</name>
<reference evidence="1" key="1">
    <citation type="submission" date="2016-10" db="EMBL/GenBank/DDBJ databases">
        <title>Sequence of Gallionella enrichment culture.</title>
        <authorList>
            <person name="Poehlein A."/>
            <person name="Muehling M."/>
            <person name="Daniel R."/>
        </authorList>
    </citation>
    <scope>NUCLEOTIDE SEQUENCE</scope>
</reference>
<comment type="caution">
    <text evidence="1">The sequence shown here is derived from an EMBL/GenBank/DDBJ whole genome shotgun (WGS) entry which is preliminary data.</text>
</comment>
<dbReference type="EMBL" id="MLJW01000880">
    <property type="protein sequence ID" value="OIQ81798.1"/>
    <property type="molecule type" value="Genomic_DNA"/>
</dbReference>
<evidence type="ECO:0000313" key="1">
    <source>
        <dbReference type="EMBL" id="OIQ81798.1"/>
    </source>
</evidence>
<gene>
    <name evidence="1" type="ORF">GALL_364300</name>
</gene>